<evidence type="ECO:0000313" key="6">
    <source>
        <dbReference type="Ensembl" id="ENSMMOP00000000784.1"/>
    </source>
</evidence>
<dbReference type="AlphaFoldDB" id="A0A3Q3VXA8"/>
<dbReference type="PROSITE" id="PS50240">
    <property type="entry name" value="TRYPSIN_DOM"/>
    <property type="match status" value="1"/>
</dbReference>
<keyword evidence="4" id="KW-1015">Disulfide bond</keyword>
<keyword evidence="3" id="KW-0720">Serine protease</keyword>
<dbReference type="OMA" id="MNGNCAY"/>
<dbReference type="SUPFAM" id="SSF50494">
    <property type="entry name" value="Trypsin-like serine proteases"/>
    <property type="match status" value="1"/>
</dbReference>
<dbReference type="Gene3D" id="2.40.10.10">
    <property type="entry name" value="Trypsin-like serine proteases"/>
    <property type="match status" value="1"/>
</dbReference>
<dbReference type="PANTHER" id="PTHR24271">
    <property type="entry name" value="KALLIKREIN-RELATED"/>
    <property type="match status" value="1"/>
</dbReference>
<feature type="domain" description="Peptidase S1" evidence="5">
    <location>
        <begin position="15"/>
        <end position="244"/>
    </location>
</feature>
<dbReference type="CDD" id="cd00190">
    <property type="entry name" value="Tryp_SPc"/>
    <property type="match status" value="1"/>
</dbReference>
<dbReference type="InterPro" id="IPR001254">
    <property type="entry name" value="Trypsin_dom"/>
</dbReference>
<accession>A0A3Q3VXA8</accession>
<dbReference type="Ensembl" id="ENSMMOT00000000798.1">
    <property type="protein sequence ID" value="ENSMMOP00000000784.1"/>
    <property type="gene ID" value="ENSMMOG00000000672.1"/>
</dbReference>
<proteinExistence type="predicted"/>
<dbReference type="InterPro" id="IPR043504">
    <property type="entry name" value="Peptidase_S1_PA_chymotrypsin"/>
</dbReference>
<dbReference type="PRINTS" id="PR00722">
    <property type="entry name" value="CHYMOTRYPSIN"/>
</dbReference>
<organism evidence="6 7">
    <name type="scientific">Mola mola</name>
    <name type="common">Ocean sunfish</name>
    <name type="synonym">Tetraodon mola</name>
    <dbReference type="NCBI Taxonomy" id="94237"/>
    <lineage>
        <taxon>Eukaryota</taxon>
        <taxon>Metazoa</taxon>
        <taxon>Chordata</taxon>
        <taxon>Craniata</taxon>
        <taxon>Vertebrata</taxon>
        <taxon>Euteleostomi</taxon>
        <taxon>Actinopterygii</taxon>
        <taxon>Neopterygii</taxon>
        <taxon>Teleostei</taxon>
        <taxon>Neoteleostei</taxon>
        <taxon>Acanthomorphata</taxon>
        <taxon>Eupercaria</taxon>
        <taxon>Tetraodontiformes</taxon>
        <taxon>Molidae</taxon>
        <taxon>Mola</taxon>
    </lineage>
</organism>
<evidence type="ECO:0000259" key="5">
    <source>
        <dbReference type="PROSITE" id="PS50240"/>
    </source>
</evidence>
<keyword evidence="1" id="KW-0645">Protease</keyword>
<dbReference type="InterPro" id="IPR018114">
    <property type="entry name" value="TRYPSIN_HIS"/>
</dbReference>
<keyword evidence="7" id="KW-1185">Reference proteome</keyword>
<evidence type="ECO:0000256" key="1">
    <source>
        <dbReference type="ARBA" id="ARBA00022670"/>
    </source>
</evidence>
<reference evidence="6" key="1">
    <citation type="submission" date="2025-08" db="UniProtKB">
        <authorList>
            <consortium name="Ensembl"/>
        </authorList>
    </citation>
    <scope>IDENTIFICATION</scope>
</reference>
<protein>
    <recommendedName>
        <fullName evidence="5">Peptidase S1 domain-containing protein</fullName>
    </recommendedName>
</protein>
<evidence type="ECO:0000256" key="4">
    <source>
        <dbReference type="ARBA" id="ARBA00023157"/>
    </source>
</evidence>
<evidence type="ECO:0000313" key="7">
    <source>
        <dbReference type="Proteomes" id="UP000261620"/>
    </source>
</evidence>
<keyword evidence="2" id="KW-0378">Hydrolase</keyword>
<dbReference type="Pfam" id="PF00089">
    <property type="entry name" value="Trypsin"/>
    <property type="match status" value="1"/>
</dbReference>
<dbReference type="InterPro" id="IPR009003">
    <property type="entry name" value="Peptidase_S1_PA"/>
</dbReference>
<dbReference type="GO" id="GO:0004252">
    <property type="term" value="F:serine-type endopeptidase activity"/>
    <property type="evidence" value="ECO:0007669"/>
    <property type="project" value="InterPro"/>
</dbReference>
<dbReference type="FunFam" id="2.40.10.10:FF:000036">
    <property type="entry name" value="Trypsin beta"/>
    <property type="match status" value="1"/>
</dbReference>
<evidence type="ECO:0000256" key="3">
    <source>
        <dbReference type="ARBA" id="ARBA00022825"/>
    </source>
</evidence>
<dbReference type="InterPro" id="IPR001314">
    <property type="entry name" value="Peptidase_S1A"/>
</dbReference>
<sequence length="250" mass="27185">MMHAVHTVGTLGSKIINGKKVPANSMLYMASVQDSSGRHICGGFLINEDFVVTAAHCELSVVLGTHNLKKINNGTMRYAVEKFKNPFYDGVQSGNDIMLLKLSKKTQLGRRVKPIKLPKAGVKLSSKENCHVAGWGLTKTGGNTVNVLQVVKVPVVSLNVCKEEWNQVKINLPDTVICAGGYGTKGGFCQGDSGGPLVCRGMAVGVVLFNLALNSTTGNCDYPNKPNVYTNVMKYLDWIKEIIKKQKRQM</sequence>
<dbReference type="STRING" id="94237.ENSMMOP00000000784"/>
<dbReference type="SMART" id="SM00020">
    <property type="entry name" value="Tryp_SPc"/>
    <property type="match status" value="1"/>
</dbReference>
<dbReference type="GO" id="GO:0006508">
    <property type="term" value="P:proteolysis"/>
    <property type="evidence" value="ECO:0007669"/>
    <property type="project" value="UniProtKB-KW"/>
</dbReference>
<name>A0A3Q3VXA8_MOLML</name>
<dbReference type="Proteomes" id="UP000261620">
    <property type="component" value="Unplaced"/>
</dbReference>
<dbReference type="PANTHER" id="PTHR24271:SF87">
    <property type="entry name" value="ARGININE ESTERASE-LIKE-RELATED"/>
    <property type="match status" value="1"/>
</dbReference>
<dbReference type="PROSITE" id="PS00134">
    <property type="entry name" value="TRYPSIN_HIS"/>
    <property type="match status" value="1"/>
</dbReference>
<reference evidence="6" key="2">
    <citation type="submission" date="2025-09" db="UniProtKB">
        <authorList>
            <consortium name="Ensembl"/>
        </authorList>
    </citation>
    <scope>IDENTIFICATION</scope>
</reference>
<evidence type="ECO:0000256" key="2">
    <source>
        <dbReference type="ARBA" id="ARBA00022801"/>
    </source>
</evidence>